<reference evidence="1" key="1">
    <citation type="submission" date="2020-10" db="EMBL/GenBank/DDBJ databases">
        <authorList>
            <person name="Gilroy R."/>
        </authorList>
    </citation>
    <scope>NUCLEOTIDE SEQUENCE</scope>
    <source>
        <strain evidence="1">B3-1481</strain>
    </source>
</reference>
<comment type="caution">
    <text evidence="1">The sequence shown here is derived from an EMBL/GenBank/DDBJ whole genome shotgun (WGS) entry which is preliminary data.</text>
</comment>
<name>A0A9D9IX89_9BACT</name>
<sequence length="238" mass="27679">MEELKLVSNDCRSRMDEILSESWKVFKWQFINKAFVKDIENEAPFQLHFASIIRSIGNMYVLHGETFYVDLETKWESHDDKSEGKKKYIDITCGFYKLGNSVPEYACAIELKFKRADYGALPHNLFAIYKDIKSLESEVLAAGDEGMDKYSEGRFYFITNNNDYCQKPAYINKSKQQDKYKSFGLNGDKVDKQVVYHPEKGSDKDRVVSLNNEYGISWEKYGSAEKDSWYFLEIAVAK</sequence>
<dbReference type="EMBL" id="JADILW010000066">
    <property type="protein sequence ID" value="MBO8480338.1"/>
    <property type="molecule type" value="Genomic_DNA"/>
</dbReference>
<gene>
    <name evidence="1" type="ORF">IAB76_04410</name>
</gene>
<organism evidence="1 2">
    <name type="scientific">Candidatus Cryptobacteroides avistercoris</name>
    <dbReference type="NCBI Taxonomy" id="2840758"/>
    <lineage>
        <taxon>Bacteria</taxon>
        <taxon>Pseudomonadati</taxon>
        <taxon>Bacteroidota</taxon>
        <taxon>Bacteroidia</taxon>
        <taxon>Bacteroidales</taxon>
        <taxon>Candidatus Cryptobacteroides</taxon>
    </lineage>
</organism>
<evidence type="ECO:0000313" key="1">
    <source>
        <dbReference type="EMBL" id="MBO8480338.1"/>
    </source>
</evidence>
<accession>A0A9D9IX89</accession>
<proteinExistence type="predicted"/>
<evidence type="ECO:0008006" key="3">
    <source>
        <dbReference type="Google" id="ProtNLM"/>
    </source>
</evidence>
<reference evidence="1" key="2">
    <citation type="journal article" date="2021" name="PeerJ">
        <title>Extensive microbial diversity within the chicken gut microbiome revealed by metagenomics and culture.</title>
        <authorList>
            <person name="Gilroy R."/>
            <person name="Ravi A."/>
            <person name="Getino M."/>
            <person name="Pursley I."/>
            <person name="Horton D.L."/>
            <person name="Alikhan N.F."/>
            <person name="Baker D."/>
            <person name="Gharbi K."/>
            <person name="Hall N."/>
            <person name="Watson M."/>
            <person name="Adriaenssens E.M."/>
            <person name="Foster-Nyarko E."/>
            <person name="Jarju S."/>
            <person name="Secka A."/>
            <person name="Antonio M."/>
            <person name="Oren A."/>
            <person name="Chaudhuri R.R."/>
            <person name="La Ragione R."/>
            <person name="Hildebrand F."/>
            <person name="Pallen M.J."/>
        </authorList>
    </citation>
    <scope>NUCLEOTIDE SEQUENCE</scope>
    <source>
        <strain evidence="1">B3-1481</strain>
    </source>
</reference>
<dbReference type="AlphaFoldDB" id="A0A9D9IX89"/>
<protein>
    <recommendedName>
        <fullName evidence="3">Restriction endonuclease</fullName>
    </recommendedName>
</protein>
<dbReference type="Proteomes" id="UP000823769">
    <property type="component" value="Unassembled WGS sequence"/>
</dbReference>
<evidence type="ECO:0000313" key="2">
    <source>
        <dbReference type="Proteomes" id="UP000823769"/>
    </source>
</evidence>